<dbReference type="Proteomes" id="UP001177898">
    <property type="component" value="Unassembled WGS sequence"/>
</dbReference>
<keyword evidence="2" id="KW-1185">Reference proteome</keyword>
<evidence type="ECO:0000313" key="1">
    <source>
        <dbReference type="EMBL" id="MDQ1850983.1"/>
    </source>
</evidence>
<name>A0ABU0V246_9BACI</name>
<reference evidence="1" key="1">
    <citation type="submission" date="2023-08" db="EMBL/GenBank/DDBJ databases">
        <title>Functional annotation and safety assessment of Bacillus stercoris.</title>
        <authorList>
            <person name="Pandit N.T."/>
            <person name="Ahir S.V."/>
            <person name="Chauhan D.A."/>
            <person name="Bose A."/>
            <person name="Dunlap C."/>
            <person name="Doshi J.A."/>
        </authorList>
    </citation>
    <scope>NUCLEOTIDE SEQUENCE</scope>
    <source>
        <strain evidence="1">ZBMF30</strain>
    </source>
</reference>
<accession>A0ABU0V246</accession>
<sequence length="144" mass="16425">MSATQHPIIQGEIKNVGFQNNSVFTYTYEIDKELLHVYDNLNHKSTSAINCIEEVLSVLKETLQPSKTGVSKIIEVIKNAIKPNSPFKKAIIYTEISELTTDYTNRGKRLNICAYSPDQEDFTGWDDSELYQLYCDHQSQKSTV</sequence>
<dbReference type="EMBL" id="JAVCYS010000002">
    <property type="protein sequence ID" value="MDQ1850983.1"/>
    <property type="molecule type" value="Genomic_DNA"/>
</dbReference>
<gene>
    <name evidence="1" type="ORF">RAQ16_01005</name>
</gene>
<proteinExistence type="predicted"/>
<organism evidence="1 2">
    <name type="scientific">Bacillus stercoris</name>
    <dbReference type="NCBI Taxonomy" id="2054641"/>
    <lineage>
        <taxon>Bacteria</taxon>
        <taxon>Bacillati</taxon>
        <taxon>Bacillota</taxon>
        <taxon>Bacilli</taxon>
        <taxon>Bacillales</taxon>
        <taxon>Bacillaceae</taxon>
        <taxon>Bacillus</taxon>
    </lineage>
</organism>
<protein>
    <submittedName>
        <fullName evidence="1">Uncharacterized protein</fullName>
    </submittedName>
</protein>
<evidence type="ECO:0000313" key="2">
    <source>
        <dbReference type="Proteomes" id="UP001177898"/>
    </source>
</evidence>
<comment type="caution">
    <text evidence="1">The sequence shown here is derived from an EMBL/GenBank/DDBJ whole genome shotgun (WGS) entry which is preliminary data.</text>
</comment>
<dbReference type="RefSeq" id="WP_306644813.1">
    <property type="nucleotide sequence ID" value="NZ_JAVCYS010000002.1"/>
</dbReference>